<dbReference type="PANTHER" id="PTHR47234">
    <property type="match status" value="1"/>
</dbReference>
<keyword evidence="3 8" id="KW-1134">Transmembrane beta strand</keyword>
<keyword evidence="2 8" id="KW-0813">Transport</keyword>
<dbReference type="Gene3D" id="2.40.170.20">
    <property type="entry name" value="TonB-dependent receptor, beta-barrel domain"/>
    <property type="match status" value="1"/>
</dbReference>
<dbReference type="InterPro" id="IPR039426">
    <property type="entry name" value="TonB-dep_rcpt-like"/>
</dbReference>
<dbReference type="Pfam" id="PF00593">
    <property type="entry name" value="TonB_dep_Rec_b-barrel"/>
    <property type="match status" value="1"/>
</dbReference>
<evidence type="ECO:0000259" key="13">
    <source>
        <dbReference type="Pfam" id="PF07715"/>
    </source>
</evidence>
<dbReference type="Gene3D" id="2.170.130.10">
    <property type="entry name" value="TonB-dependent receptor, plug domain"/>
    <property type="match status" value="1"/>
</dbReference>
<evidence type="ECO:0000256" key="2">
    <source>
        <dbReference type="ARBA" id="ARBA00022448"/>
    </source>
</evidence>
<dbReference type="InterPro" id="IPR012910">
    <property type="entry name" value="Plug_dom"/>
</dbReference>
<keyword evidence="5 9" id="KW-0798">TonB box</keyword>
<evidence type="ECO:0000256" key="7">
    <source>
        <dbReference type="ARBA" id="ARBA00023237"/>
    </source>
</evidence>
<dbReference type="InterPro" id="IPR037066">
    <property type="entry name" value="Plug_dom_sf"/>
</dbReference>
<evidence type="ECO:0000256" key="4">
    <source>
        <dbReference type="ARBA" id="ARBA00022692"/>
    </source>
</evidence>
<evidence type="ECO:0000256" key="1">
    <source>
        <dbReference type="ARBA" id="ARBA00004571"/>
    </source>
</evidence>
<dbReference type="PANTHER" id="PTHR47234:SF2">
    <property type="entry name" value="TONB-DEPENDENT RECEPTOR"/>
    <property type="match status" value="1"/>
</dbReference>
<evidence type="ECO:0000256" key="9">
    <source>
        <dbReference type="RuleBase" id="RU003357"/>
    </source>
</evidence>
<comment type="caution">
    <text evidence="14">The sequence shown here is derived from an EMBL/GenBank/DDBJ whole genome shotgun (WGS) entry which is preliminary data.</text>
</comment>
<dbReference type="InterPro" id="IPR000531">
    <property type="entry name" value="Beta-barrel_TonB"/>
</dbReference>
<evidence type="ECO:0000256" key="11">
    <source>
        <dbReference type="SAM" id="SignalP"/>
    </source>
</evidence>
<keyword evidence="15" id="KW-1185">Reference proteome</keyword>
<feature type="domain" description="TonB-dependent receptor-like beta-barrel" evidence="12">
    <location>
        <begin position="405"/>
        <end position="904"/>
    </location>
</feature>
<feature type="chain" id="PRO_5045955970" evidence="11">
    <location>
        <begin position="32"/>
        <end position="940"/>
    </location>
</feature>
<evidence type="ECO:0000256" key="3">
    <source>
        <dbReference type="ARBA" id="ARBA00022452"/>
    </source>
</evidence>
<dbReference type="SUPFAM" id="SSF56935">
    <property type="entry name" value="Porins"/>
    <property type="match status" value="1"/>
</dbReference>
<accession>A0ABT0L963</accession>
<name>A0ABT0L963_9GAMM</name>
<evidence type="ECO:0000313" key="15">
    <source>
        <dbReference type="Proteomes" id="UP001203423"/>
    </source>
</evidence>
<keyword evidence="14" id="KW-0675">Receptor</keyword>
<feature type="domain" description="TonB-dependent receptor plug" evidence="13">
    <location>
        <begin position="56"/>
        <end position="169"/>
    </location>
</feature>
<organism evidence="14 15">
    <name type="scientific">Shewanella surugensis</name>
    <dbReference type="NCBI Taxonomy" id="212020"/>
    <lineage>
        <taxon>Bacteria</taxon>
        <taxon>Pseudomonadati</taxon>
        <taxon>Pseudomonadota</taxon>
        <taxon>Gammaproteobacteria</taxon>
        <taxon>Alteromonadales</taxon>
        <taxon>Shewanellaceae</taxon>
        <taxon>Shewanella</taxon>
    </lineage>
</organism>
<dbReference type="PROSITE" id="PS52016">
    <property type="entry name" value="TONB_DEPENDENT_REC_3"/>
    <property type="match status" value="1"/>
</dbReference>
<feature type="region of interest" description="Disordered" evidence="10">
    <location>
        <begin position="553"/>
        <end position="577"/>
    </location>
</feature>
<comment type="similarity">
    <text evidence="8 9">Belongs to the TonB-dependent receptor family.</text>
</comment>
<dbReference type="RefSeq" id="WP_248939196.1">
    <property type="nucleotide sequence ID" value="NZ_JAKIKS010000014.1"/>
</dbReference>
<protein>
    <submittedName>
        <fullName evidence="14">TonB-dependent receptor</fullName>
    </submittedName>
</protein>
<sequence>MYKNNYLARSVHIALISGVAASVLSVPAVFAAEAEEKAAKVERISVTGSRIKRSDMETASPVTVIDASAIQALGSASIDGVLQQLTASGGGMTSATTNNGGRGNATVNLRGLGEERTLVLVNGRRMIPSGTGATSTVDLNTIPVSMVERIEVLKDGASATYGSDAIAGVVNIILKRDFEGFQFNAQTGMTEHGDGDETIIDATIGNSFDKGNLVMNIQYTKRGETGQADRGFSSCPYGEADGGTSLYCGGSATSLGGHIRGDKNFQINKSGVDKFGKPTYQAGDAGFYGYYYDDTDGNLQYAYNDDSATPANLSGRGGTYHNYIDSGEGNDRFNYNEYSYLYTPLERINLTTSGTYELFDSVTFFAEAMYSKRWTNQQMAPEPVGVEFAYNPIGGNGIDIDIDGTNSYHQAGWMSADFGDLVQTGEMVDYSRRLLESGTRNFSQSVDTIRIVAGLEGEFDNGWTWDFALNKGRNDATSTTENLHNMTAITNDIISGSFDPVKQTSWSGANLAEYNYTAVEKTYTEMDIYSANLSGDIMELPAGELAFATGVSHRKESAGKTPDPITAQGLGSDDREEATSGSYTVKAAYVELAVPLLSDLPLAEQVDLSAAIRYFDYNTFGDDNTWKLGLTWKVNDSIMLRGVRSTAFRAPSVDELYGGAGNSYSFISHAASSFSQAQVTVGGSADLKPEEANITTLGVVLQPSFLENFSATVDYFDIDITNAITELDADYIANLCVSDSGQLQNTNDVVCQDAGVRVGTDTRIIFDNRLRNVGGESTTGFDINMAYTFEGLGLDWRINSDTTIITSYETTDQNGTVTDYAGKITSSSDIGGYAKYKSNLDLRTAGDDWSATYQIRYIDGMESMSGACDTGCYGAETDAVFYHNLSGTYILNETVSFGAGVNNLFDQEPEYYTGYNSANTSPGIYDVLGRYYYLRGTVRF</sequence>
<comment type="subcellular location">
    <subcellularLocation>
        <location evidence="1 8">Cell outer membrane</location>
        <topology evidence="1 8">Multi-pass membrane protein</topology>
    </subcellularLocation>
</comment>
<keyword evidence="11" id="KW-0732">Signal</keyword>
<keyword evidence="7 8" id="KW-0998">Cell outer membrane</keyword>
<gene>
    <name evidence="14" type="ORF">L2764_05285</name>
</gene>
<evidence type="ECO:0000259" key="12">
    <source>
        <dbReference type="Pfam" id="PF00593"/>
    </source>
</evidence>
<evidence type="ECO:0000313" key="14">
    <source>
        <dbReference type="EMBL" id="MCL1123910.1"/>
    </source>
</evidence>
<dbReference type="InterPro" id="IPR036942">
    <property type="entry name" value="Beta-barrel_TonB_sf"/>
</dbReference>
<reference evidence="14 15" key="1">
    <citation type="submission" date="2022-01" db="EMBL/GenBank/DDBJ databases">
        <title>Whole genome-based taxonomy of the Shewanellaceae.</title>
        <authorList>
            <person name="Martin-Rodriguez A.J."/>
        </authorList>
    </citation>
    <scope>NUCLEOTIDE SEQUENCE [LARGE SCALE GENOMIC DNA]</scope>
    <source>
        <strain evidence="14 15">DSM 17177</strain>
    </source>
</reference>
<evidence type="ECO:0000256" key="10">
    <source>
        <dbReference type="SAM" id="MobiDB-lite"/>
    </source>
</evidence>
<dbReference type="Pfam" id="PF07715">
    <property type="entry name" value="Plug"/>
    <property type="match status" value="1"/>
</dbReference>
<dbReference type="EMBL" id="JAKIKS010000014">
    <property type="protein sequence ID" value="MCL1123910.1"/>
    <property type="molecule type" value="Genomic_DNA"/>
</dbReference>
<evidence type="ECO:0000256" key="5">
    <source>
        <dbReference type="ARBA" id="ARBA00023077"/>
    </source>
</evidence>
<feature type="signal peptide" evidence="11">
    <location>
        <begin position="1"/>
        <end position="31"/>
    </location>
</feature>
<evidence type="ECO:0000256" key="6">
    <source>
        <dbReference type="ARBA" id="ARBA00023136"/>
    </source>
</evidence>
<keyword evidence="6 8" id="KW-0472">Membrane</keyword>
<keyword evidence="4 8" id="KW-0812">Transmembrane</keyword>
<dbReference type="Proteomes" id="UP001203423">
    <property type="component" value="Unassembled WGS sequence"/>
</dbReference>
<proteinExistence type="inferred from homology"/>
<evidence type="ECO:0000256" key="8">
    <source>
        <dbReference type="PROSITE-ProRule" id="PRU01360"/>
    </source>
</evidence>